<dbReference type="SMART" id="SM00645">
    <property type="entry name" value="Pept_C1"/>
    <property type="match status" value="1"/>
</dbReference>
<dbReference type="GO" id="GO:0006508">
    <property type="term" value="P:proteolysis"/>
    <property type="evidence" value="ECO:0007669"/>
    <property type="project" value="InterPro"/>
</dbReference>
<dbReference type="Pfam" id="PF00112">
    <property type="entry name" value="Peptidase_C1"/>
    <property type="match status" value="1"/>
</dbReference>
<dbReference type="PROSITE" id="PS00139">
    <property type="entry name" value="THIOL_PROTEASE_CYS"/>
    <property type="match status" value="1"/>
</dbReference>
<feature type="domain" description="Peptidase C1A papain C-terminal" evidence="3">
    <location>
        <begin position="2"/>
        <end position="237"/>
    </location>
</feature>
<dbReference type="GO" id="GO:0008234">
    <property type="term" value="F:cysteine-type peptidase activity"/>
    <property type="evidence" value="ECO:0007669"/>
    <property type="project" value="InterPro"/>
</dbReference>
<proteinExistence type="inferred from homology"/>
<evidence type="ECO:0000256" key="1">
    <source>
        <dbReference type="ARBA" id="ARBA00008455"/>
    </source>
</evidence>
<sequence length="281" mass="29796">MQEVVDQGGCGSCWAVSSATVLRAHSQLYQQDRKFSAQRLVSCVPNPEQCGGKGGCGGATAELAMEYAAKQGLSLEEEMPYKGSDLSCPAEMSAPAGAATAAAPNLRSGAKSLAEFDAASSGGAKLGITGWRKLAENKVEPLLLALAEEGPVVVSVAAGSGWSMYSSGVMNSCPKDAVINHAVVLTGYGSDAGKLYWQIQNSWGPEWGEKGFIRMLRRDTREENEYCGWDKSPQEGTACKGGPDKVRVCGTCGVLYDSVVPKFRLSKDGWWHTNGKRSIEA</sequence>
<dbReference type="PANTHER" id="PTHR12411">
    <property type="entry name" value="CYSTEINE PROTEASE FAMILY C1-RELATED"/>
    <property type="match status" value="1"/>
</dbReference>
<reference evidence="4" key="1">
    <citation type="submission" date="2021-01" db="EMBL/GenBank/DDBJ databases">
        <authorList>
            <person name="Corre E."/>
            <person name="Pelletier E."/>
            <person name="Niang G."/>
            <person name="Scheremetjew M."/>
            <person name="Finn R."/>
            <person name="Kale V."/>
            <person name="Holt S."/>
            <person name="Cochrane G."/>
            <person name="Meng A."/>
            <person name="Brown T."/>
            <person name="Cohen L."/>
        </authorList>
    </citation>
    <scope>NUCLEOTIDE SEQUENCE</scope>
    <source>
        <strain evidence="4">RCC3387</strain>
    </source>
</reference>
<comment type="similarity">
    <text evidence="1">Belongs to the peptidase C1 family.</text>
</comment>
<keyword evidence="2" id="KW-0865">Zymogen</keyword>
<dbReference type="InterPro" id="IPR038765">
    <property type="entry name" value="Papain-like_cys_pep_sf"/>
</dbReference>
<dbReference type="InterPro" id="IPR025660">
    <property type="entry name" value="Pept_his_AS"/>
</dbReference>
<dbReference type="InterPro" id="IPR000169">
    <property type="entry name" value="Pept_cys_AS"/>
</dbReference>
<dbReference type="CDD" id="cd02248">
    <property type="entry name" value="Peptidase_C1A"/>
    <property type="match status" value="1"/>
</dbReference>
<dbReference type="InterPro" id="IPR000668">
    <property type="entry name" value="Peptidase_C1A_C"/>
</dbReference>
<evidence type="ECO:0000313" key="4">
    <source>
        <dbReference type="EMBL" id="CAD9521708.1"/>
    </source>
</evidence>
<protein>
    <recommendedName>
        <fullName evidence="3">Peptidase C1A papain C-terminal domain-containing protein</fullName>
    </recommendedName>
</protein>
<accession>A0A7S2N662</accession>
<dbReference type="EMBL" id="HBGW01015127">
    <property type="protein sequence ID" value="CAD9521708.1"/>
    <property type="molecule type" value="Transcribed_RNA"/>
</dbReference>
<dbReference type="InterPro" id="IPR039417">
    <property type="entry name" value="Peptidase_C1A_papain-like"/>
</dbReference>
<dbReference type="PRINTS" id="PR00705">
    <property type="entry name" value="PAPAIN"/>
</dbReference>
<dbReference type="InterPro" id="IPR013128">
    <property type="entry name" value="Peptidase_C1A"/>
</dbReference>
<dbReference type="AlphaFoldDB" id="A0A7S2N662"/>
<dbReference type="PROSITE" id="PS00639">
    <property type="entry name" value="THIOL_PROTEASE_HIS"/>
    <property type="match status" value="1"/>
</dbReference>
<dbReference type="Gene3D" id="3.90.70.10">
    <property type="entry name" value="Cysteine proteinases"/>
    <property type="match status" value="1"/>
</dbReference>
<name>A0A7S2N662_9DINO</name>
<organism evidence="4">
    <name type="scientific">Zooxanthella nutricula</name>
    <dbReference type="NCBI Taxonomy" id="1333877"/>
    <lineage>
        <taxon>Eukaryota</taxon>
        <taxon>Sar</taxon>
        <taxon>Alveolata</taxon>
        <taxon>Dinophyceae</taxon>
        <taxon>Peridiniales</taxon>
        <taxon>Peridiniales incertae sedis</taxon>
        <taxon>Zooxanthella</taxon>
    </lineage>
</organism>
<evidence type="ECO:0000259" key="3">
    <source>
        <dbReference type="SMART" id="SM00645"/>
    </source>
</evidence>
<dbReference type="SUPFAM" id="SSF54001">
    <property type="entry name" value="Cysteine proteinases"/>
    <property type="match status" value="1"/>
</dbReference>
<gene>
    <name evidence="4" type="ORF">BRAN1462_LOCUS9617</name>
</gene>
<evidence type="ECO:0000256" key="2">
    <source>
        <dbReference type="ARBA" id="ARBA00023145"/>
    </source>
</evidence>